<dbReference type="Pfam" id="PF13472">
    <property type="entry name" value="Lipase_GDSL_2"/>
    <property type="match status" value="1"/>
</dbReference>
<reference evidence="3" key="1">
    <citation type="submission" date="2022-01" db="EMBL/GenBank/DDBJ databases">
        <authorList>
            <person name="King R."/>
        </authorList>
    </citation>
    <scope>NUCLEOTIDE SEQUENCE</scope>
</reference>
<organism evidence="3 4">
    <name type="scientific">Nezara viridula</name>
    <name type="common">Southern green stink bug</name>
    <name type="synonym">Cimex viridulus</name>
    <dbReference type="NCBI Taxonomy" id="85310"/>
    <lineage>
        <taxon>Eukaryota</taxon>
        <taxon>Metazoa</taxon>
        <taxon>Ecdysozoa</taxon>
        <taxon>Arthropoda</taxon>
        <taxon>Hexapoda</taxon>
        <taxon>Insecta</taxon>
        <taxon>Pterygota</taxon>
        <taxon>Neoptera</taxon>
        <taxon>Paraneoptera</taxon>
        <taxon>Hemiptera</taxon>
        <taxon>Heteroptera</taxon>
        <taxon>Panheteroptera</taxon>
        <taxon>Pentatomomorpha</taxon>
        <taxon>Pentatomoidea</taxon>
        <taxon>Pentatomidae</taxon>
        <taxon>Pentatominae</taxon>
        <taxon>Nezara</taxon>
    </lineage>
</organism>
<evidence type="ECO:0000259" key="2">
    <source>
        <dbReference type="Pfam" id="PF13472"/>
    </source>
</evidence>
<dbReference type="Proteomes" id="UP001152798">
    <property type="component" value="Chromosome 2"/>
</dbReference>
<name>A0A9P0ED72_NEZVI</name>
<dbReference type="SUPFAM" id="SSF52266">
    <property type="entry name" value="SGNH hydrolase"/>
    <property type="match status" value="1"/>
</dbReference>
<dbReference type="EMBL" id="OV725078">
    <property type="protein sequence ID" value="CAH1392794.1"/>
    <property type="molecule type" value="Genomic_DNA"/>
</dbReference>
<dbReference type="PANTHER" id="PTHR11852:SF0">
    <property type="entry name" value="PLATELET-ACTIVATING FACTOR ACETYLHYDROLASE IB SUBUNIT BETA HOMOLOG"/>
    <property type="match status" value="1"/>
</dbReference>
<evidence type="ECO:0000313" key="4">
    <source>
        <dbReference type="Proteomes" id="UP001152798"/>
    </source>
</evidence>
<proteinExistence type="inferred from homology"/>
<feature type="domain" description="SGNH hydrolase-type esterase" evidence="2">
    <location>
        <begin position="38"/>
        <end position="197"/>
    </location>
</feature>
<dbReference type="InterPro" id="IPR013830">
    <property type="entry name" value="SGNH_hydro"/>
</dbReference>
<dbReference type="InterPro" id="IPR036514">
    <property type="entry name" value="SGNH_hydro_sf"/>
</dbReference>
<protein>
    <recommendedName>
        <fullName evidence="2">SGNH hydrolase-type esterase domain-containing protein</fullName>
    </recommendedName>
</protein>
<accession>A0A9P0ED72</accession>
<dbReference type="PANTHER" id="PTHR11852">
    <property type="entry name" value="PLATELET-ACTIVATING FACTOR ACETYLHYDROLASE"/>
    <property type="match status" value="1"/>
</dbReference>
<keyword evidence="4" id="KW-1185">Reference proteome</keyword>
<evidence type="ECO:0000313" key="3">
    <source>
        <dbReference type="EMBL" id="CAH1392794.1"/>
    </source>
</evidence>
<sequence>MNPCTQPEVPVDDGDHRWMSQHLCHIAQTKEREPDVLFIGDSLIHHLQYRSVWTELYEPLHCLNFGISGDKIQNVLWRILNGELNNINPKVVVLLVGTNNIHNTPEEICEGILCIVSAIREKLPTSYIVVIELLPRGRNPNPIRDHSNKVNQILRTKISNLSKIETVSASKGLVQTDGTISHHDMPDFLHLSDAGYRKAFESVYELLNQLLFENEKEQDLTPSE</sequence>
<evidence type="ECO:0000256" key="1">
    <source>
        <dbReference type="ARBA" id="ARBA00038184"/>
    </source>
</evidence>
<dbReference type="AlphaFoldDB" id="A0A9P0ED72"/>
<dbReference type="CDD" id="cd01820">
    <property type="entry name" value="PAF_acetylesterase_like"/>
    <property type="match status" value="1"/>
</dbReference>
<comment type="similarity">
    <text evidence="1">Belongs to the 'GDSL' lipolytic enzyme family. Platelet-activating factor acetylhydrolase IB beta/gamma subunits subfamily.</text>
</comment>
<gene>
    <name evidence="3" type="ORF">NEZAVI_LOCUS3559</name>
</gene>
<dbReference type="Gene3D" id="3.40.50.1110">
    <property type="entry name" value="SGNH hydrolase"/>
    <property type="match status" value="1"/>
</dbReference>
<dbReference type="OrthoDB" id="505607at2759"/>